<proteinExistence type="predicted"/>
<dbReference type="PANTHER" id="PTHR37305:SF1">
    <property type="entry name" value="MEMBRANE PROTEIN"/>
    <property type="match status" value="1"/>
</dbReference>
<comment type="caution">
    <text evidence="2">The sequence shown here is derived from an EMBL/GenBank/DDBJ whole genome shotgun (WGS) entry which is preliminary data.</text>
</comment>
<dbReference type="EMBL" id="VUNQ01000007">
    <property type="protein sequence ID" value="MSU00806.1"/>
    <property type="molecule type" value="Genomic_DNA"/>
</dbReference>
<dbReference type="GO" id="GO:0005886">
    <property type="term" value="C:plasma membrane"/>
    <property type="evidence" value="ECO:0007669"/>
    <property type="project" value="UniProtKB-SubCell"/>
</dbReference>
<feature type="transmembrane region" description="Helical" evidence="1">
    <location>
        <begin position="306"/>
        <end position="326"/>
    </location>
</feature>
<name>A0A6N7XGI0_9FIRM</name>
<keyword evidence="3" id="KW-1185">Reference proteome</keyword>
<dbReference type="Proteomes" id="UP000469523">
    <property type="component" value="Unassembled WGS sequence"/>
</dbReference>
<evidence type="ECO:0000313" key="3">
    <source>
        <dbReference type="Proteomes" id="UP000469523"/>
    </source>
</evidence>
<feature type="transmembrane region" description="Helical" evidence="1">
    <location>
        <begin position="187"/>
        <end position="207"/>
    </location>
</feature>
<accession>A0A6N7XGI0</accession>
<feature type="transmembrane region" description="Helical" evidence="1">
    <location>
        <begin position="379"/>
        <end position="401"/>
    </location>
</feature>
<organism evidence="2 3">
    <name type="scientific">Tissierella pigra</name>
    <dbReference type="NCBI Taxonomy" id="2607614"/>
    <lineage>
        <taxon>Bacteria</taxon>
        <taxon>Bacillati</taxon>
        <taxon>Bacillota</taxon>
        <taxon>Tissierellia</taxon>
        <taxon>Tissierellales</taxon>
        <taxon>Tissierellaceae</taxon>
        <taxon>Tissierella</taxon>
    </lineage>
</organism>
<feature type="transmembrane region" description="Helical" evidence="1">
    <location>
        <begin position="18"/>
        <end position="35"/>
    </location>
</feature>
<dbReference type="PANTHER" id="PTHR37305">
    <property type="entry name" value="INTEGRAL MEMBRANE PROTEIN-RELATED"/>
    <property type="match status" value="1"/>
</dbReference>
<dbReference type="RefSeq" id="WP_154439224.1">
    <property type="nucleotide sequence ID" value="NZ_JAHLPJ010000001.1"/>
</dbReference>
<reference evidence="2 3" key="1">
    <citation type="submission" date="2019-09" db="EMBL/GenBank/DDBJ databases">
        <title>In-depth cultivation of the pig gut microbiome towards novel bacterial diversity and tailored functional studies.</title>
        <authorList>
            <person name="Wylensek D."/>
            <person name="Hitch T.C.A."/>
            <person name="Clavel T."/>
        </authorList>
    </citation>
    <scope>NUCLEOTIDE SEQUENCE [LARGE SCALE GENOMIC DNA]</scope>
    <source>
        <strain evidence="2 3">WCA3-693-APC-4?</strain>
    </source>
</reference>
<protein>
    <submittedName>
        <fullName evidence="2">ABC transporter permease subunit</fullName>
    </submittedName>
</protein>
<keyword evidence="1" id="KW-1133">Transmembrane helix</keyword>
<feature type="transmembrane region" description="Helical" evidence="1">
    <location>
        <begin position="333"/>
        <end position="359"/>
    </location>
</feature>
<gene>
    <name evidence="2" type="ORF">FYJ83_04905</name>
</gene>
<dbReference type="Pfam" id="PF12679">
    <property type="entry name" value="ABC2_membrane_2"/>
    <property type="match status" value="1"/>
</dbReference>
<dbReference type="GO" id="GO:0140359">
    <property type="term" value="F:ABC-type transporter activity"/>
    <property type="evidence" value="ECO:0007669"/>
    <property type="project" value="InterPro"/>
</dbReference>
<evidence type="ECO:0000256" key="1">
    <source>
        <dbReference type="SAM" id="Phobius"/>
    </source>
</evidence>
<keyword evidence="1" id="KW-0472">Membrane</keyword>
<evidence type="ECO:0000313" key="2">
    <source>
        <dbReference type="EMBL" id="MSU00806.1"/>
    </source>
</evidence>
<feature type="transmembrane region" description="Helical" evidence="1">
    <location>
        <begin position="239"/>
        <end position="267"/>
    </location>
</feature>
<keyword evidence="1" id="KW-0812">Transmembrane</keyword>
<sequence>MKGLKFEVKKALTQKKTWFMLVLVLLYCIGLVFVLNRKEKDFLAQQQRYNQNTIEEYSGLLSMARIKIMDLEYREPENHTEIAKQEREAEFYQHLYSKSLLSEEIYNKMALRKELSQSELSILFMNNKSMDQVILNGYIEGVVDESWMEERSLTQEKLEKQITDYENIETLDIKYEPNPYVLNAKNYIKFFLQQMNIFIILVLILFISINDYEGEIEEGSYKLIYTSPWNRKSLLLSKYIVRSIVNLLLIVIPVSIVILMIGLSFGWGNMLYPVRVSEEAMKLSLLLISNNETYISTSGYLGFQTIGFIFIIIFQTIIGVSLSVLLEDSSTSFGLVLGIMIVSFIGSMLDNILAVQVFFNPWIFMDFTAILSINTKVSMYYGVILQLLIMIIVTMYTSYIFNKRDLIGGKS</sequence>
<dbReference type="AlphaFoldDB" id="A0A6N7XGI0"/>